<dbReference type="Pfam" id="PF00076">
    <property type="entry name" value="RRM_1"/>
    <property type="match status" value="1"/>
</dbReference>
<name>A0ABR1DDV3_NECAM</name>
<gene>
    <name evidence="4" type="primary">Necator_chrIV.g14285</name>
    <name evidence="4" type="ORF">RB195_000991</name>
</gene>
<evidence type="ECO:0000256" key="2">
    <source>
        <dbReference type="SAM" id="MobiDB-lite"/>
    </source>
</evidence>
<proteinExistence type="predicted"/>
<dbReference type="PROSITE" id="PS50102">
    <property type="entry name" value="RRM"/>
    <property type="match status" value="1"/>
</dbReference>
<evidence type="ECO:0000313" key="5">
    <source>
        <dbReference type="Proteomes" id="UP001303046"/>
    </source>
</evidence>
<organism evidence="4 5">
    <name type="scientific">Necator americanus</name>
    <name type="common">Human hookworm</name>
    <dbReference type="NCBI Taxonomy" id="51031"/>
    <lineage>
        <taxon>Eukaryota</taxon>
        <taxon>Metazoa</taxon>
        <taxon>Ecdysozoa</taxon>
        <taxon>Nematoda</taxon>
        <taxon>Chromadorea</taxon>
        <taxon>Rhabditida</taxon>
        <taxon>Rhabditina</taxon>
        <taxon>Rhabditomorpha</taxon>
        <taxon>Strongyloidea</taxon>
        <taxon>Ancylostomatidae</taxon>
        <taxon>Bunostominae</taxon>
        <taxon>Necator</taxon>
    </lineage>
</organism>
<dbReference type="InterPro" id="IPR035979">
    <property type="entry name" value="RBD_domain_sf"/>
</dbReference>
<protein>
    <recommendedName>
        <fullName evidence="3">RRM domain-containing protein</fullName>
    </recommendedName>
</protein>
<feature type="region of interest" description="Disordered" evidence="2">
    <location>
        <begin position="31"/>
        <end position="64"/>
    </location>
</feature>
<dbReference type="Gene3D" id="3.30.70.330">
    <property type="match status" value="1"/>
</dbReference>
<evidence type="ECO:0000259" key="3">
    <source>
        <dbReference type="PROSITE" id="PS50102"/>
    </source>
</evidence>
<evidence type="ECO:0000313" key="4">
    <source>
        <dbReference type="EMBL" id="KAK6748095.1"/>
    </source>
</evidence>
<evidence type="ECO:0000256" key="1">
    <source>
        <dbReference type="PROSITE-ProRule" id="PRU00176"/>
    </source>
</evidence>
<keyword evidence="5" id="KW-1185">Reference proteome</keyword>
<dbReference type="CDD" id="cd00590">
    <property type="entry name" value="RRM_SF"/>
    <property type="match status" value="1"/>
</dbReference>
<dbReference type="Proteomes" id="UP001303046">
    <property type="component" value="Unassembled WGS sequence"/>
</dbReference>
<dbReference type="InterPro" id="IPR012677">
    <property type="entry name" value="Nucleotide-bd_a/b_plait_sf"/>
</dbReference>
<dbReference type="SUPFAM" id="SSF54928">
    <property type="entry name" value="RNA-binding domain, RBD"/>
    <property type="match status" value="1"/>
</dbReference>
<dbReference type="SMART" id="SM00360">
    <property type="entry name" value="RRM"/>
    <property type="match status" value="1"/>
</dbReference>
<dbReference type="InterPro" id="IPR000504">
    <property type="entry name" value="RRM_dom"/>
</dbReference>
<accession>A0ABR1DDV3</accession>
<dbReference type="EMBL" id="JAVFWL010000004">
    <property type="protein sequence ID" value="KAK6748095.1"/>
    <property type="molecule type" value="Genomic_DNA"/>
</dbReference>
<feature type="domain" description="RRM" evidence="3">
    <location>
        <begin position="234"/>
        <end position="310"/>
    </location>
</feature>
<comment type="caution">
    <text evidence="4">The sequence shown here is derived from an EMBL/GenBank/DDBJ whole genome shotgun (WGS) entry which is preliminary data.</text>
</comment>
<sequence length="418" mass="47424">MNGLILCKLSQKIEKVEQSCVQGRHTRIAGGDISPPIKSSKAHGRTLATGHHQTKDALDDDIKDSNASRSFSRMLPMWATPRPVIRGKRRRSGLSENKTPEKKARYDIPVAESSKASTCEDEWKNGLTKKRRRRRTKGLREMIKNKIEVALRTFPSPLNHLFTSRDDIGTPQAAFEEVVKAIGLNQEDFLKAISLSPRTVESISNITDMFCIERSGENKLMVKYRATEWSVEDCTVYLDNLPEGCTSEKICRIARKYGSVVQVHLPKSATRPIPSVYGTIEMGRRPKSFAFVQFTDPDACQKMCAAFSVNTPGEGMKQRSQPLVPLLQRLLMQIRTLSRRRRRRTCAQNILLIRLKRQQAAIIKKERSATKRSHKISRAVEQDKGYGNVEQENGTFKEVCLLDTELIENILLTARFHC</sequence>
<reference evidence="4 5" key="1">
    <citation type="submission" date="2023-08" db="EMBL/GenBank/DDBJ databases">
        <title>A Necator americanus chromosomal reference genome.</title>
        <authorList>
            <person name="Ilik V."/>
            <person name="Petrzelkova K.J."/>
            <person name="Pardy F."/>
            <person name="Fuh T."/>
            <person name="Niatou-Singa F.S."/>
            <person name="Gouil Q."/>
            <person name="Baker L."/>
            <person name="Ritchie M.E."/>
            <person name="Jex A.R."/>
            <person name="Gazzola D."/>
            <person name="Li H."/>
            <person name="Toshio Fujiwara R."/>
            <person name="Zhan B."/>
            <person name="Aroian R.V."/>
            <person name="Pafco B."/>
            <person name="Schwarz E.M."/>
        </authorList>
    </citation>
    <scope>NUCLEOTIDE SEQUENCE [LARGE SCALE GENOMIC DNA]</scope>
    <source>
        <strain evidence="4 5">Aroian</strain>
        <tissue evidence="4">Whole animal</tissue>
    </source>
</reference>
<keyword evidence="1" id="KW-0694">RNA-binding</keyword>